<keyword evidence="3" id="KW-1185">Reference proteome</keyword>
<name>A0A4R3VDG9_ROSSA</name>
<dbReference type="AlphaFoldDB" id="A0A4R3VDG9"/>
<keyword evidence="1" id="KW-0812">Transmembrane</keyword>
<evidence type="ECO:0000313" key="2">
    <source>
        <dbReference type="EMBL" id="TCV03366.1"/>
    </source>
</evidence>
<dbReference type="RefSeq" id="WP_132569878.1">
    <property type="nucleotide sequence ID" value="NZ_CBCSGL010000041.1"/>
</dbReference>
<comment type="caution">
    <text evidence="2">The sequence shown here is derived from an EMBL/GenBank/DDBJ whole genome shotgun (WGS) entry which is preliminary data.</text>
</comment>
<dbReference type="Proteomes" id="UP000295110">
    <property type="component" value="Unassembled WGS sequence"/>
</dbReference>
<keyword evidence="1" id="KW-0472">Membrane</keyword>
<dbReference type="NCBIfam" id="TIGR04438">
    <property type="entry name" value="small_Trp_rich"/>
    <property type="match status" value="1"/>
</dbReference>
<proteinExistence type="predicted"/>
<evidence type="ECO:0000313" key="3">
    <source>
        <dbReference type="Proteomes" id="UP000295110"/>
    </source>
</evidence>
<dbReference type="InterPro" id="IPR031044">
    <property type="entry name" value="Small_Trp_rich"/>
</dbReference>
<keyword evidence="1" id="KW-1133">Transmembrane helix</keyword>
<dbReference type="EMBL" id="SMBU01000003">
    <property type="protein sequence ID" value="TCV03366.1"/>
    <property type="molecule type" value="Genomic_DNA"/>
</dbReference>
<reference evidence="2 3" key="1">
    <citation type="submission" date="2019-03" db="EMBL/GenBank/DDBJ databases">
        <title>Genomic Encyclopedia of Type Strains, Phase IV (KMG-IV): sequencing the most valuable type-strain genomes for metagenomic binning, comparative biology and taxonomic classification.</title>
        <authorList>
            <person name="Goeker M."/>
        </authorList>
    </citation>
    <scope>NUCLEOTIDE SEQUENCE [LARGE SCALE GENOMIC DNA]</scope>
    <source>
        <strain evidence="2 3">DSM 654</strain>
    </source>
</reference>
<dbReference type="OrthoDB" id="8689816at2"/>
<gene>
    <name evidence="2" type="ORF">EV671_100320</name>
</gene>
<protein>
    <submittedName>
        <fullName evidence="2">Small Trp-rich protein</fullName>
    </submittedName>
</protein>
<organism evidence="2 3">
    <name type="scientific">Roseateles saccharophilus</name>
    <name type="common">Pseudomonas saccharophila</name>
    <dbReference type="NCBI Taxonomy" id="304"/>
    <lineage>
        <taxon>Bacteria</taxon>
        <taxon>Pseudomonadati</taxon>
        <taxon>Pseudomonadota</taxon>
        <taxon>Betaproteobacteria</taxon>
        <taxon>Burkholderiales</taxon>
        <taxon>Sphaerotilaceae</taxon>
        <taxon>Roseateles</taxon>
    </lineage>
</organism>
<accession>A0A4R3VDG9</accession>
<feature type="transmembrane region" description="Helical" evidence="1">
    <location>
        <begin position="26"/>
        <end position="45"/>
    </location>
</feature>
<sequence>MAFVLIGVLFIVLRLGGWVQFHSDDFWAWVIVLSPFALALAWWGWADASGLTQRKVMDSLDARKAARREQQMEALGQRKPGAKKKR</sequence>
<evidence type="ECO:0000256" key="1">
    <source>
        <dbReference type="SAM" id="Phobius"/>
    </source>
</evidence>